<accession>A0A952FU75</accession>
<evidence type="ECO:0000313" key="2">
    <source>
        <dbReference type="EMBL" id="MBW8729370.1"/>
    </source>
</evidence>
<feature type="signal peptide" evidence="1">
    <location>
        <begin position="1"/>
        <end position="24"/>
    </location>
</feature>
<protein>
    <submittedName>
        <fullName evidence="2">Uncharacterized protein</fullName>
    </submittedName>
</protein>
<evidence type="ECO:0000256" key="1">
    <source>
        <dbReference type="SAM" id="SignalP"/>
    </source>
</evidence>
<reference evidence="2" key="1">
    <citation type="submission" date="2020-06" db="EMBL/GenBank/DDBJ databases">
        <title>Stable isotope informed genome-resolved metagenomics uncovers potential trophic interactions in rhizosphere soil.</title>
        <authorList>
            <person name="Starr E.P."/>
            <person name="Shi S."/>
            <person name="Blazewicz S.J."/>
            <person name="Koch B.J."/>
            <person name="Probst A.J."/>
            <person name="Hungate B.A."/>
            <person name="Pett-Ridge J."/>
            <person name="Firestone M.K."/>
            <person name="Banfield J.F."/>
        </authorList>
    </citation>
    <scope>NUCLEOTIDE SEQUENCE</scope>
    <source>
        <strain evidence="2">YM_69_17</strain>
    </source>
</reference>
<proteinExistence type="predicted"/>
<dbReference type="Proteomes" id="UP000700706">
    <property type="component" value="Unassembled WGS sequence"/>
</dbReference>
<comment type="caution">
    <text evidence="2">The sequence shown here is derived from an EMBL/GenBank/DDBJ whole genome shotgun (WGS) entry which is preliminary data.</text>
</comment>
<dbReference type="EMBL" id="JAEKLZ010000524">
    <property type="protein sequence ID" value="MBW8729370.1"/>
    <property type="molecule type" value="Genomic_DNA"/>
</dbReference>
<dbReference type="PROSITE" id="PS51257">
    <property type="entry name" value="PROKAR_LIPOPROTEIN"/>
    <property type="match status" value="1"/>
</dbReference>
<gene>
    <name evidence="2" type="ORF">JF625_29995</name>
</gene>
<keyword evidence="1" id="KW-0732">Signal</keyword>
<name>A0A952FU75_9PROT</name>
<organism evidence="2 3">
    <name type="scientific">Inquilinus limosus</name>
    <dbReference type="NCBI Taxonomy" id="171674"/>
    <lineage>
        <taxon>Bacteria</taxon>
        <taxon>Pseudomonadati</taxon>
        <taxon>Pseudomonadota</taxon>
        <taxon>Alphaproteobacteria</taxon>
        <taxon>Rhodospirillales</taxon>
        <taxon>Rhodospirillaceae</taxon>
        <taxon>Inquilinus</taxon>
    </lineage>
</organism>
<sequence>MRIALRRTALLSGFAALLALGACAQPQEPAVVVGGTPAAPATLPANVPPGSTLESASTVMENGRVVNRYVYRAPNQLITNGPQCTKGDPQCP</sequence>
<feature type="chain" id="PRO_5037084268" evidence="1">
    <location>
        <begin position="25"/>
        <end position="92"/>
    </location>
</feature>
<dbReference type="AlphaFoldDB" id="A0A952FU75"/>
<evidence type="ECO:0000313" key="3">
    <source>
        <dbReference type="Proteomes" id="UP000700706"/>
    </source>
</evidence>